<dbReference type="SUPFAM" id="SSF46785">
    <property type="entry name" value="Winged helix' DNA-binding domain"/>
    <property type="match status" value="1"/>
</dbReference>
<dbReference type="RefSeq" id="WP_092559007.1">
    <property type="nucleotide sequence ID" value="NZ_FOYZ01000001.1"/>
</dbReference>
<dbReference type="STRING" id="37658.SAMN05661086_00390"/>
<dbReference type="PANTHER" id="PTHR33164">
    <property type="entry name" value="TRANSCRIPTIONAL REGULATOR, MARR FAMILY"/>
    <property type="match status" value="1"/>
</dbReference>
<dbReference type="Gene3D" id="1.10.10.10">
    <property type="entry name" value="Winged helix-like DNA-binding domain superfamily/Winged helix DNA-binding domain"/>
    <property type="match status" value="1"/>
</dbReference>
<gene>
    <name evidence="2" type="ORF">SAMN05661086_00390</name>
</gene>
<name>A0A1I6HXV9_9FIRM</name>
<dbReference type="PRINTS" id="PR00598">
    <property type="entry name" value="HTHMARR"/>
</dbReference>
<dbReference type="PROSITE" id="PS50995">
    <property type="entry name" value="HTH_MARR_2"/>
    <property type="match status" value="1"/>
</dbReference>
<evidence type="ECO:0000313" key="2">
    <source>
        <dbReference type="EMBL" id="SFR59322.1"/>
    </source>
</evidence>
<dbReference type="Proteomes" id="UP000199659">
    <property type="component" value="Unassembled WGS sequence"/>
</dbReference>
<accession>A0A1I6HXV9</accession>
<dbReference type="Pfam" id="PF12802">
    <property type="entry name" value="MarR_2"/>
    <property type="match status" value="1"/>
</dbReference>
<proteinExistence type="predicted"/>
<dbReference type="GO" id="GO:0003677">
    <property type="term" value="F:DNA binding"/>
    <property type="evidence" value="ECO:0007669"/>
    <property type="project" value="UniProtKB-KW"/>
</dbReference>
<keyword evidence="2" id="KW-0238">DNA-binding</keyword>
<organism evidence="2 3">
    <name type="scientific">Anaeromicropila populeti</name>
    <dbReference type="NCBI Taxonomy" id="37658"/>
    <lineage>
        <taxon>Bacteria</taxon>
        <taxon>Bacillati</taxon>
        <taxon>Bacillota</taxon>
        <taxon>Clostridia</taxon>
        <taxon>Lachnospirales</taxon>
        <taxon>Lachnospiraceae</taxon>
        <taxon>Anaeromicropila</taxon>
    </lineage>
</organism>
<dbReference type="OrthoDB" id="384891at2"/>
<reference evidence="2 3" key="1">
    <citation type="submission" date="2016-10" db="EMBL/GenBank/DDBJ databases">
        <authorList>
            <person name="de Groot N.N."/>
        </authorList>
    </citation>
    <scope>NUCLEOTIDE SEQUENCE [LARGE SCALE GENOMIC DNA]</scope>
    <source>
        <strain evidence="2 3">743A</strain>
    </source>
</reference>
<evidence type="ECO:0000313" key="3">
    <source>
        <dbReference type="Proteomes" id="UP000199659"/>
    </source>
</evidence>
<dbReference type="SMART" id="SM00347">
    <property type="entry name" value="HTH_MARR"/>
    <property type="match status" value="1"/>
</dbReference>
<dbReference type="InterPro" id="IPR036390">
    <property type="entry name" value="WH_DNA-bd_sf"/>
</dbReference>
<dbReference type="InterPro" id="IPR036388">
    <property type="entry name" value="WH-like_DNA-bd_sf"/>
</dbReference>
<dbReference type="GO" id="GO:0003700">
    <property type="term" value="F:DNA-binding transcription factor activity"/>
    <property type="evidence" value="ECO:0007669"/>
    <property type="project" value="InterPro"/>
</dbReference>
<dbReference type="InterPro" id="IPR039422">
    <property type="entry name" value="MarR/SlyA-like"/>
</dbReference>
<feature type="domain" description="HTH marR-type" evidence="1">
    <location>
        <begin position="4"/>
        <end position="141"/>
    </location>
</feature>
<keyword evidence="3" id="KW-1185">Reference proteome</keyword>
<dbReference type="GO" id="GO:0006950">
    <property type="term" value="P:response to stress"/>
    <property type="evidence" value="ECO:0007669"/>
    <property type="project" value="TreeGrafter"/>
</dbReference>
<sequence>MTHEGRIGFELRTLENQIRRKMTNQIRENGEKELTLMHHWIIGFLYENQNSDIYQKDIEYEFCINRSSASGILTLMETKGLIQRKTGSHDARCKKLVLMPKAIELHKKHMDAIEMLEDQINQSLTEEERRQFLTMINKIKKGLGTNLQRRQDYD</sequence>
<dbReference type="AlphaFoldDB" id="A0A1I6HXV9"/>
<protein>
    <submittedName>
        <fullName evidence="2">DNA-binding transcriptional regulator, MarR family</fullName>
    </submittedName>
</protein>
<dbReference type="EMBL" id="FOYZ01000001">
    <property type="protein sequence ID" value="SFR59322.1"/>
    <property type="molecule type" value="Genomic_DNA"/>
</dbReference>
<dbReference type="PANTHER" id="PTHR33164:SF43">
    <property type="entry name" value="HTH-TYPE TRANSCRIPTIONAL REPRESSOR YETL"/>
    <property type="match status" value="1"/>
</dbReference>
<evidence type="ECO:0000259" key="1">
    <source>
        <dbReference type="PROSITE" id="PS50995"/>
    </source>
</evidence>
<dbReference type="InterPro" id="IPR000835">
    <property type="entry name" value="HTH_MarR-typ"/>
</dbReference>